<feature type="domain" description="Polysaccharide biosynthesis" evidence="6">
    <location>
        <begin position="16"/>
        <end position="146"/>
    </location>
</feature>
<dbReference type="Proteomes" id="UP000287166">
    <property type="component" value="Unassembled WGS sequence"/>
</dbReference>
<dbReference type="PANTHER" id="PTHR13410">
    <property type="entry name" value="PROTEIN PBDC1"/>
    <property type="match status" value="1"/>
</dbReference>
<organism evidence="7 8">
    <name type="scientific">Sparassis crispa</name>
    <dbReference type="NCBI Taxonomy" id="139825"/>
    <lineage>
        <taxon>Eukaryota</taxon>
        <taxon>Fungi</taxon>
        <taxon>Dikarya</taxon>
        <taxon>Basidiomycota</taxon>
        <taxon>Agaricomycotina</taxon>
        <taxon>Agaricomycetes</taxon>
        <taxon>Polyporales</taxon>
        <taxon>Sparassidaceae</taxon>
        <taxon>Sparassis</taxon>
    </lineage>
</organism>
<dbReference type="FunFam" id="1.10.3560.10:FF:000001">
    <property type="entry name" value="Protein PBDC1 homolog"/>
    <property type="match status" value="1"/>
</dbReference>
<dbReference type="STRING" id="139825.A0A401H5W8"/>
<proteinExistence type="inferred from homology"/>
<reference evidence="7 8" key="1">
    <citation type="journal article" date="2018" name="Sci. Rep.">
        <title>Genome sequence of the cauliflower mushroom Sparassis crispa (Hanabiratake) and its association with beneficial usage.</title>
        <authorList>
            <person name="Kiyama R."/>
            <person name="Furutani Y."/>
            <person name="Kawaguchi K."/>
            <person name="Nakanishi T."/>
        </authorList>
    </citation>
    <scope>NUCLEOTIDE SEQUENCE [LARGE SCALE GENOMIC DNA]</scope>
</reference>
<dbReference type="InterPro" id="IPR023139">
    <property type="entry name" value="PBDC1-like_dom_sf"/>
</dbReference>
<evidence type="ECO:0000313" key="7">
    <source>
        <dbReference type="EMBL" id="GBE89781.1"/>
    </source>
</evidence>
<dbReference type="Gene3D" id="1.10.3560.10">
    <property type="entry name" value="yst0336 like domain"/>
    <property type="match status" value="1"/>
</dbReference>
<dbReference type="RefSeq" id="XP_027620694.1">
    <property type="nucleotide sequence ID" value="XM_027764893.1"/>
</dbReference>
<evidence type="ECO:0000256" key="4">
    <source>
        <dbReference type="ARBA" id="ARBA00069779"/>
    </source>
</evidence>
<dbReference type="Pfam" id="PF04669">
    <property type="entry name" value="PBDC1"/>
    <property type="match status" value="1"/>
</dbReference>
<dbReference type="GeneID" id="38786698"/>
<protein>
    <recommendedName>
        <fullName evidence="4">Protein PBDC1 homolog</fullName>
    </recommendedName>
</protein>
<evidence type="ECO:0000313" key="8">
    <source>
        <dbReference type="Proteomes" id="UP000287166"/>
    </source>
</evidence>
<dbReference type="InterPro" id="IPR008476">
    <property type="entry name" value="PBDC1_metazoa/fungi"/>
</dbReference>
<feature type="compositionally biased region" description="Basic residues" evidence="5">
    <location>
        <begin position="167"/>
        <end position="176"/>
    </location>
</feature>
<comment type="caution">
    <text evidence="7">The sequence shown here is derived from an EMBL/GenBank/DDBJ whole genome shotgun (WGS) entry which is preliminary data.</text>
</comment>
<dbReference type="AlphaFoldDB" id="A0A401H5W8"/>
<name>A0A401H5W8_9APHY</name>
<keyword evidence="8" id="KW-1185">Reference proteome</keyword>
<comment type="similarity">
    <text evidence="3">Belongs to the PBDC1 family.</text>
</comment>
<comment type="subcellular location">
    <subcellularLocation>
        <location evidence="1">Cytoplasm</location>
    </subcellularLocation>
</comment>
<gene>
    <name evidence="7" type="ORF">SCP_1701060</name>
</gene>
<dbReference type="InParanoid" id="A0A401H5W8"/>
<dbReference type="PANTHER" id="PTHR13410:SF9">
    <property type="entry name" value="PROTEIN PBDC1"/>
    <property type="match status" value="1"/>
</dbReference>
<evidence type="ECO:0000256" key="1">
    <source>
        <dbReference type="ARBA" id="ARBA00004496"/>
    </source>
</evidence>
<evidence type="ECO:0000259" key="6">
    <source>
        <dbReference type="Pfam" id="PF04669"/>
    </source>
</evidence>
<dbReference type="InterPro" id="IPR021148">
    <property type="entry name" value="Polysacc_synth_dom"/>
</dbReference>
<dbReference type="OrthoDB" id="10248897at2759"/>
<dbReference type="FunCoup" id="A0A401H5W8">
    <property type="interactions" value="448"/>
</dbReference>
<evidence type="ECO:0000256" key="5">
    <source>
        <dbReference type="SAM" id="MobiDB-lite"/>
    </source>
</evidence>
<evidence type="ECO:0000256" key="3">
    <source>
        <dbReference type="ARBA" id="ARBA00061201"/>
    </source>
</evidence>
<keyword evidence="2" id="KW-0963">Cytoplasm</keyword>
<evidence type="ECO:0000256" key="2">
    <source>
        <dbReference type="ARBA" id="ARBA00022490"/>
    </source>
</evidence>
<feature type="compositionally biased region" description="Basic and acidic residues" evidence="5">
    <location>
        <begin position="145"/>
        <end position="166"/>
    </location>
</feature>
<accession>A0A401H5W8</accession>
<dbReference type="EMBL" id="BFAD01000017">
    <property type="protein sequence ID" value="GBE89781.1"/>
    <property type="molecule type" value="Genomic_DNA"/>
</dbReference>
<dbReference type="GO" id="GO:0005737">
    <property type="term" value="C:cytoplasm"/>
    <property type="evidence" value="ECO:0007669"/>
    <property type="project" value="UniProtKB-SubCell"/>
</dbReference>
<feature type="region of interest" description="Disordered" evidence="5">
    <location>
        <begin position="145"/>
        <end position="176"/>
    </location>
</feature>
<sequence length="176" mass="20764">MTTGFDPNTAQNLVEIEKQFAVKAVEHAQTYWNLLEKVDPCNLRLTKLDDEIFEHIKSEFPELAEEPYDTVLKIDEEWMKSAEGKERWRKFMQAYEKKVQDYNFGSLIRTDARGEYDEKNTMFVTRMQFYAYEIARNRLGLNDAAHAKAKADAEKEKARKEKEREAKNKKKKSNGR</sequence>